<evidence type="ECO:0000313" key="3">
    <source>
        <dbReference type="Proteomes" id="UP000178509"/>
    </source>
</evidence>
<comment type="caution">
    <text evidence="2">The sequence shown here is derived from an EMBL/GenBank/DDBJ whole genome shotgun (WGS) entry which is preliminary data.</text>
</comment>
<dbReference type="EMBL" id="MHOJ01000039">
    <property type="protein sequence ID" value="OGZ61642.1"/>
    <property type="molecule type" value="Genomic_DNA"/>
</dbReference>
<name>A0A1G2HGL9_9BACT</name>
<dbReference type="Proteomes" id="UP000178509">
    <property type="component" value="Unassembled WGS sequence"/>
</dbReference>
<evidence type="ECO:0000256" key="1">
    <source>
        <dbReference type="SAM" id="MobiDB-lite"/>
    </source>
</evidence>
<organism evidence="2 3">
    <name type="scientific">Candidatus Spechtbacteria bacterium RIFCSPLOWO2_02_FULL_38_8</name>
    <dbReference type="NCBI Taxonomy" id="1802164"/>
    <lineage>
        <taxon>Bacteria</taxon>
        <taxon>Candidatus Spechtiibacteriota</taxon>
    </lineage>
</organism>
<proteinExistence type="predicted"/>
<protein>
    <submittedName>
        <fullName evidence="2">Uncharacterized protein</fullName>
    </submittedName>
</protein>
<accession>A0A1G2HGL9</accession>
<reference evidence="2 3" key="1">
    <citation type="journal article" date="2016" name="Nat. Commun.">
        <title>Thousands of microbial genomes shed light on interconnected biogeochemical processes in an aquifer system.</title>
        <authorList>
            <person name="Anantharaman K."/>
            <person name="Brown C.T."/>
            <person name="Hug L.A."/>
            <person name="Sharon I."/>
            <person name="Castelle C.J."/>
            <person name="Probst A.J."/>
            <person name="Thomas B.C."/>
            <person name="Singh A."/>
            <person name="Wilkins M.J."/>
            <person name="Karaoz U."/>
            <person name="Brodie E.L."/>
            <person name="Williams K.H."/>
            <person name="Hubbard S.S."/>
            <person name="Banfield J.F."/>
        </authorList>
    </citation>
    <scope>NUCLEOTIDE SEQUENCE [LARGE SCALE GENOMIC DNA]</scope>
</reference>
<sequence>MGKEEIPTMPDPEKFDPTDPDELASELRNQKLDFKYDKKKLEEAQALGFPSVEAYGLFNEVTKPFYRSGYIDASSNYVHGVDLKDVERIRDSDMDFVEPWYSPDWKTMPLDERRKKVMDFLEEIHTNIGEALNGFKQDTTTN</sequence>
<feature type="compositionally biased region" description="Basic and acidic residues" evidence="1">
    <location>
        <begin position="1"/>
        <end position="17"/>
    </location>
</feature>
<dbReference type="AlphaFoldDB" id="A0A1G2HGL9"/>
<evidence type="ECO:0000313" key="2">
    <source>
        <dbReference type="EMBL" id="OGZ61642.1"/>
    </source>
</evidence>
<gene>
    <name evidence="2" type="ORF">A3H51_00090</name>
</gene>
<feature type="region of interest" description="Disordered" evidence="1">
    <location>
        <begin position="1"/>
        <end position="22"/>
    </location>
</feature>